<evidence type="ECO:0000313" key="2">
    <source>
        <dbReference type="Proteomes" id="UP001497680"/>
    </source>
</evidence>
<gene>
    <name evidence="1" type="ORF">F4821DRAFT_263694</name>
</gene>
<protein>
    <submittedName>
        <fullName evidence="1">Uncharacterized protein</fullName>
    </submittedName>
</protein>
<organism evidence="1 2">
    <name type="scientific">Hypoxylon rubiginosum</name>
    <dbReference type="NCBI Taxonomy" id="110542"/>
    <lineage>
        <taxon>Eukaryota</taxon>
        <taxon>Fungi</taxon>
        <taxon>Dikarya</taxon>
        <taxon>Ascomycota</taxon>
        <taxon>Pezizomycotina</taxon>
        <taxon>Sordariomycetes</taxon>
        <taxon>Xylariomycetidae</taxon>
        <taxon>Xylariales</taxon>
        <taxon>Hypoxylaceae</taxon>
        <taxon>Hypoxylon</taxon>
    </lineage>
</organism>
<evidence type="ECO:0000313" key="1">
    <source>
        <dbReference type="EMBL" id="KAI6082657.1"/>
    </source>
</evidence>
<keyword evidence="2" id="KW-1185">Reference proteome</keyword>
<dbReference type="EMBL" id="MU394366">
    <property type="protein sequence ID" value="KAI6082657.1"/>
    <property type="molecule type" value="Genomic_DNA"/>
</dbReference>
<proteinExistence type="predicted"/>
<reference evidence="1 2" key="1">
    <citation type="journal article" date="2022" name="New Phytol.">
        <title>Ecological generalism drives hyperdiversity of secondary metabolite gene clusters in xylarialean endophytes.</title>
        <authorList>
            <person name="Franco M.E.E."/>
            <person name="Wisecaver J.H."/>
            <person name="Arnold A.E."/>
            <person name="Ju Y.M."/>
            <person name="Slot J.C."/>
            <person name="Ahrendt S."/>
            <person name="Moore L.P."/>
            <person name="Eastman K.E."/>
            <person name="Scott K."/>
            <person name="Konkel Z."/>
            <person name="Mondo S.J."/>
            <person name="Kuo A."/>
            <person name="Hayes R.D."/>
            <person name="Haridas S."/>
            <person name="Andreopoulos B."/>
            <person name="Riley R."/>
            <person name="LaButti K."/>
            <person name="Pangilinan J."/>
            <person name="Lipzen A."/>
            <person name="Amirebrahimi M."/>
            <person name="Yan J."/>
            <person name="Adam C."/>
            <person name="Keymanesh K."/>
            <person name="Ng V."/>
            <person name="Louie K."/>
            <person name="Northen T."/>
            <person name="Drula E."/>
            <person name="Henrissat B."/>
            <person name="Hsieh H.M."/>
            <person name="Youens-Clark K."/>
            <person name="Lutzoni F."/>
            <person name="Miadlikowska J."/>
            <person name="Eastwood D.C."/>
            <person name="Hamelin R.C."/>
            <person name="Grigoriev I.V."/>
            <person name="U'Ren J.M."/>
        </authorList>
    </citation>
    <scope>NUCLEOTIDE SEQUENCE [LARGE SCALE GENOMIC DNA]</scope>
    <source>
        <strain evidence="1 2">ER1909</strain>
    </source>
</reference>
<name>A0ACC0CQK4_9PEZI</name>
<accession>A0ACC0CQK4</accession>
<sequence length="119" mass="13729">MLCHRFQPDCWSNWLCRSRHCRDAWSALLPNLLGVGRRLFYYPQHPQLNTALWITNLSPTCTHRQLLNAIRGCGKVYTTVINPPEEDTSVVPYGMRPTHTMSASKLVFFDRQGVVWLVA</sequence>
<dbReference type="Proteomes" id="UP001497680">
    <property type="component" value="Unassembled WGS sequence"/>
</dbReference>
<comment type="caution">
    <text evidence="1">The sequence shown here is derived from an EMBL/GenBank/DDBJ whole genome shotgun (WGS) entry which is preliminary data.</text>
</comment>